<evidence type="ECO:0000313" key="2">
    <source>
        <dbReference type="EMBL" id="RPD62834.1"/>
    </source>
</evidence>
<reference evidence="2" key="1">
    <citation type="journal article" date="2018" name="Genome Biol. Evol.">
        <title>Genomics and development of Lentinus tigrinus, a white-rot wood-decaying mushroom with dimorphic fruiting bodies.</title>
        <authorList>
            <person name="Wu B."/>
            <person name="Xu Z."/>
            <person name="Knudson A."/>
            <person name="Carlson A."/>
            <person name="Chen N."/>
            <person name="Kovaka S."/>
            <person name="LaButti K."/>
            <person name="Lipzen A."/>
            <person name="Pennachio C."/>
            <person name="Riley R."/>
            <person name="Schakwitz W."/>
            <person name="Umezawa K."/>
            <person name="Ohm R.A."/>
            <person name="Grigoriev I.V."/>
            <person name="Nagy L.G."/>
            <person name="Gibbons J."/>
            <person name="Hibbett D."/>
        </authorList>
    </citation>
    <scope>NUCLEOTIDE SEQUENCE [LARGE SCALE GENOMIC DNA]</scope>
    <source>
        <strain evidence="2">ALCF2SS1-6</strain>
    </source>
</reference>
<dbReference type="STRING" id="1328759.A0A5C2SHV1"/>
<proteinExistence type="predicted"/>
<evidence type="ECO:0000313" key="3">
    <source>
        <dbReference type="Proteomes" id="UP000313359"/>
    </source>
</evidence>
<dbReference type="EMBL" id="ML122258">
    <property type="protein sequence ID" value="RPD62834.1"/>
    <property type="molecule type" value="Genomic_DNA"/>
</dbReference>
<evidence type="ECO:0000256" key="1">
    <source>
        <dbReference type="SAM" id="MobiDB-lite"/>
    </source>
</evidence>
<feature type="compositionally biased region" description="Basic and acidic residues" evidence="1">
    <location>
        <begin position="1"/>
        <end position="25"/>
    </location>
</feature>
<gene>
    <name evidence="2" type="ORF">L227DRAFT_437974</name>
</gene>
<keyword evidence="3" id="KW-1185">Reference proteome</keyword>
<dbReference type="Proteomes" id="UP000313359">
    <property type="component" value="Unassembled WGS sequence"/>
</dbReference>
<feature type="region of interest" description="Disordered" evidence="1">
    <location>
        <begin position="1"/>
        <end position="71"/>
    </location>
</feature>
<organism evidence="2 3">
    <name type="scientific">Lentinus tigrinus ALCF2SS1-6</name>
    <dbReference type="NCBI Taxonomy" id="1328759"/>
    <lineage>
        <taxon>Eukaryota</taxon>
        <taxon>Fungi</taxon>
        <taxon>Dikarya</taxon>
        <taxon>Basidiomycota</taxon>
        <taxon>Agaricomycotina</taxon>
        <taxon>Agaricomycetes</taxon>
        <taxon>Polyporales</taxon>
        <taxon>Polyporaceae</taxon>
        <taxon>Lentinus</taxon>
    </lineage>
</organism>
<name>A0A5C2SHV1_9APHY</name>
<dbReference type="OrthoDB" id="442460at2759"/>
<dbReference type="AlphaFoldDB" id="A0A5C2SHV1"/>
<protein>
    <submittedName>
        <fullName evidence="2">Uncharacterized protein</fullName>
    </submittedName>
</protein>
<accession>A0A5C2SHV1</accession>
<sequence>MKHPFDAPSKRGPDRRLAEDGESTVRLRARQTQRTTVPSEKEVLELPSSDIESFDDEDQVQRRTTPNGRSQIPKGAVKNKIQTFESGSTRGILDMQPVATATPIFDLKEKRKSVKNSMKPKNAKQTSLAVFGQKTPLDVVATSSSGFSEPLKELVGKTKPLPLEAWSMGCALEGSRPGGEPVAWLTLHHPPRANRVLLKVVKHPTDERNLHLFHLDRDFSAIKSIVF</sequence>